<dbReference type="GO" id="GO:0016740">
    <property type="term" value="F:transferase activity"/>
    <property type="evidence" value="ECO:0007669"/>
    <property type="project" value="UniProtKB-KW"/>
</dbReference>
<keyword evidence="1" id="KW-1133">Transmembrane helix</keyword>
<dbReference type="EMBL" id="UFSM01000001">
    <property type="protein sequence ID" value="SUU87517.1"/>
    <property type="molecule type" value="Genomic_DNA"/>
</dbReference>
<dbReference type="Proteomes" id="UP000254701">
    <property type="component" value="Unassembled WGS sequence"/>
</dbReference>
<organism evidence="2 3">
    <name type="scientific">Aminobacter aminovorans</name>
    <name type="common">Chelatobacter heintzii</name>
    <dbReference type="NCBI Taxonomy" id="83263"/>
    <lineage>
        <taxon>Bacteria</taxon>
        <taxon>Pseudomonadati</taxon>
        <taxon>Pseudomonadota</taxon>
        <taxon>Alphaproteobacteria</taxon>
        <taxon>Hyphomicrobiales</taxon>
        <taxon>Phyllobacteriaceae</taxon>
        <taxon>Aminobacter</taxon>
    </lineage>
</organism>
<dbReference type="PANTHER" id="PTHR11183">
    <property type="entry name" value="GLYCOGENIN SUBFAMILY MEMBER"/>
    <property type="match status" value="1"/>
</dbReference>
<evidence type="ECO:0000313" key="3">
    <source>
        <dbReference type="Proteomes" id="UP000254701"/>
    </source>
</evidence>
<keyword evidence="2" id="KW-0808">Transferase</keyword>
<dbReference type="AlphaFoldDB" id="A0A380WEU1"/>
<reference evidence="2 3" key="1">
    <citation type="submission" date="2018-06" db="EMBL/GenBank/DDBJ databases">
        <authorList>
            <consortium name="Pathogen Informatics"/>
            <person name="Doyle S."/>
        </authorList>
    </citation>
    <scope>NUCLEOTIDE SEQUENCE [LARGE SCALE GENOMIC DNA]</scope>
    <source>
        <strain evidence="2 3">NCTC10684</strain>
    </source>
</reference>
<keyword evidence="1" id="KW-0472">Membrane</keyword>
<dbReference type="SUPFAM" id="SSF53448">
    <property type="entry name" value="Nucleotide-diphospho-sugar transferases"/>
    <property type="match status" value="1"/>
</dbReference>
<sequence length="369" mass="40745">MSTGGATCSAGATLPPQRRALRLPDRFDLAPVDDRNFSACERVGQAIDAVVAGWLANRGYDRLFVTLATPDFAMGLSALVRSLRKVSDVPILVLTQGDFVPDVEADDVAFLEVPPLVRLGHAFPADAQHLAVTLSKLWVFSLTRPARVAFIDADCLVLQPIDDLFDGEGFVAVPDLFINYKTPAFNAGVFAFTPSAEISRGLFQRLPELSVGDGDQGILNAFFPNWRQLPQGLNFLRAHALVRAQAQDQAIRIVHYTPSKPWVPAPVSPRDPVLAPLDELWTERLTPVEHVALVRDWRARLATAEANIASWMGPDAAKFRQDDVDLADGRKRRRRERRLKCGLIALVVLQAVQASFFAWMLLHQTNALK</sequence>
<dbReference type="InterPro" id="IPR029044">
    <property type="entry name" value="Nucleotide-diphossugar_trans"/>
</dbReference>
<gene>
    <name evidence="2" type="ORF">NCTC10684_00718</name>
</gene>
<proteinExistence type="predicted"/>
<evidence type="ECO:0000256" key="1">
    <source>
        <dbReference type="SAM" id="Phobius"/>
    </source>
</evidence>
<dbReference type="InterPro" id="IPR050587">
    <property type="entry name" value="GNT1/Glycosyltrans_8"/>
</dbReference>
<dbReference type="RefSeq" id="WP_115730013.1">
    <property type="nucleotide sequence ID" value="NZ_BAAAVY010000012.1"/>
</dbReference>
<keyword evidence="1" id="KW-0812">Transmembrane</keyword>
<accession>A0A380WEU1</accession>
<dbReference type="Gene3D" id="3.90.550.10">
    <property type="entry name" value="Spore Coat Polysaccharide Biosynthesis Protein SpsA, Chain A"/>
    <property type="match status" value="1"/>
</dbReference>
<name>A0A380WEU1_AMIAI</name>
<feature type="transmembrane region" description="Helical" evidence="1">
    <location>
        <begin position="341"/>
        <end position="362"/>
    </location>
</feature>
<protein>
    <submittedName>
        <fullName evidence="2">Glycosyl transferase family 8</fullName>
    </submittedName>
</protein>
<dbReference type="OrthoDB" id="8278609at2"/>
<evidence type="ECO:0000313" key="2">
    <source>
        <dbReference type="EMBL" id="SUU87517.1"/>
    </source>
</evidence>